<dbReference type="EMBL" id="RMBX01000005">
    <property type="protein sequence ID" value="RPD41278.1"/>
    <property type="molecule type" value="Genomic_DNA"/>
</dbReference>
<organism evidence="2 3">
    <name type="scientific">Chitinophaga barathri</name>
    <dbReference type="NCBI Taxonomy" id="1647451"/>
    <lineage>
        <taxon>Bacteria</taxon>
        <taxon>Pseudomonadati</taxon>
        <taxon>Bacteroidota</taxon>
        <taxon>Chitinophagia</taxon>
        <taxon>Chitinophagales</taxon>
        <taxon>Chitinophagaceae</taxon>
        <taxon>Chitinophaga</taxon>
    </lineage>
</organism>
<dbReference type="InterPro" id="IPR005094">
    <property type="entry name" value="Endonuclease_MobA/VirD2"/>
</dbReference>
<protein>
    <recommendedName>
        <fullName evidence="1">MobA/VirD2-like nuclease domain-containing protein</fullName>
    </recommendedName>
</protein>
<dbReference type="Pfam" id="PF03432">
    <property type="entry name" value="Relaxase"/>
    <property type="match status" value="1"/>
</dbReference>
<proteinExistence type="predicted"/>
<evidence type="ECO:0000313" key="3">
    <source>
        <dbReference type="Proteomes" id="UP000279089"/>
    </source>
</evidence>
<feature type="domain" description="MobA/VirD2-like nuclease" evidence="1">
    <location>
        <begin position="17"/>
        <end position="143"/>
    </location>
</feature>
<evidence type="ECO:0000259" key="1">
    <source>
        <dbReference type="Pfam" id="PF03432"/>
    </source>
</evidence>
<comment type="caution">
    <text evidence="2">The sequence shown here is derived from an EMBL/GenBank/DDBJ whole genome shotgun (WGS) entry which is preliminary data.</text>
</comment>
<sequence>MISKVLDGHHFYHACRYICNKDGAEVIAAEGVREYNYKYMADDFIQQAGLLPSRTQACFHAVLSFYPGEKPTDETLEEIGRKYLESLGVTDTQFAIAKHTDRAHLHLHIIANMVDNSGVWIDDGWIAFRGKKVAQQLTKDYRLTPANRKDLSLTNLEALSQMEENRYRVYAAILHCLPSCRYMGDLEMLLKEMGIETIYKYKGQTTERQGVSFKYGDDVFKGSKVDRKFSLANLEKIMAAQFRNSQQATPKAQVLSAPQQPVGKMITSLDQSLSELVNGLAKGAGDLLEDLLKPEYSGDTLPYELLKEARKRKKKGRKQ</sequence>
<gene>
    <name evidence="2" type="ORF">EG028_11415</name>
</gene>
<dbReference type="RefSeq" id="WP_120516420.1">
    <property type="nucleotide sequence ID" value="NZ_QXZY01000006.1"/>
</dbReference>
<keyword evidence="3" id="KW-1185">Reference proteome</keyword>
<dbReference type="AlphaFoldDB" id="A0A3N4MCL3"/>
<evidence type="ECO:0000313" key="2">
    <source>
        <dbReference type="EMBL" id="RPD41278.1"/>
    </source>
</evidence>
<dbReference type="OrthoDB" id="1525197at2"/>
<name>A0A3N4MCL3_9BACT</name>
<dbReference type="Proteomes" id="UP000279089">
    <property type="component" value="Unassembled WGS sequence"/>
</dbReference>
<accession>A0A3N4MCL3</accession>
<reference evidence="3" key="1">
    <citation type="submission" date="2018-11" db="EMBL/GenBank/DDBJ databases">
        <title>Chitinophaga lutea sp.nov., isolate from arsenic contaminated soil.</title>
        <authorList>
            <person name="Zong Y."/>
        </authorList>
    </citation>
    <scope>NUCLEOTIDE SEQUENCE [LARGE SCALE GENOMIC DNA]</scope>
    <source>
        <strain evidence="3">YLT18</strain>
    </source>
</reference>